<dbReference type="RefSeq" id="XP_024399830.1">
    <property type="nucleotide sequence ID" value="XM_024544062.2"/>
</dbReference>
<feature type="region of interest" description="Disordered" evidence="1">
    <location>
        <begin position="60"/>
        <end position="80"/>
    </location>
</feature>
<dbReference type="EMBL" id="ABEU02000017">
    <property type="protein sequence ID" value="PNR36030.1"/>
    <property type="molecule type" value="Genomic_DNA"/>
</dbReference>
<sequence>MQNALKDFQPFVCLFEGKNMTELLIATGFLVKEDAENAYFSATDFLMEEDAKTEYLSATDYSVPEHAKTENREPPDGFPSEETILPQQVKHIEVQVEHSTDMSGNAKPTEELAKIVQFELAEGARRSLPKVEKFDCHHRVIKLCNAQPVDQALNVAECGELSEHKFIRLFSESILDMKGPQLDFLSEICLTARSSEEFFLSVARNQWMRTIISSEKSPEELFSPILTMEERGKLISSIIIHSNILPRDPFWTKMQSTRNEASRRVHFPCAIFKKALQEGNPLMHNVHEWRKKKEPCDLGQNGFKRSVDGNSKKDPLKLLWNIESGDMSRKELARGSCGIVWLVTWRGGLFVRKDCVRRSSTNNCRNTESLMDAIEKELNVVEPLSNEHIVYCFGVSHAVNKSSIFMEYMPYNLYQLIIEKVEKTGDSEPPFPHHDSIDIILQCAKGMADMHVNNVVHGDLKSSNILVSEILISENEKRYLAKVADFDNAQSMNKESKGKFQPRWGTTKYSAPELLKWLGDKTEVICFPKALDVYSFGIVAFEVLTGEELYCNVHSRKKLRQGVIEGTLRPPLRKECQKENFLNDERLISLVESCWQDDPSKRPPFKDIVKDLSDINREILKPTPRNGYPQPQGKFVNSLSLFGG</sequence>
<dbReference type="PANTHER" id="PTHR44329">
    <property type="entry name" value="SERINE/THREONINE-PROTEIN KINASE TNNI3K-RELATED"/>
    <property type="match status" value="1"/>
</dbReference>
<evidence type="ECO:0000313" key="5">
    <source>
        <dbReference type="Proteomes" id="UP000006727"/>
    </source>
</evidence>
<protein>
    <recommendedName>
        <fullName evidence="2">Protein kinase domain-containing protein</fullName>
    </recommendedName>
</protein>
<reference evidence="3 5" key="1">
    <citation type="journal article" date="2008" name="Science">
        <title>The Physcomitrella genome reveals evolutionary insights into the conquest of land by plants.</title>
        <authorList>
            <person name="Rensing S."/>
            <person name="Lang D."/>
            <person name="Zimmer A."/>
            <person name="Terry A."/>
            <person name="Salamov A."/>
            <person name="Shapiro H."/>
            <person name="Nishiyama T."/>
            <person name="Perroud P.-F."/>
            <person name="Lindquist E."/>
            <person name="Kamisugi Y."/>
            <person name="Tanahashi T."/>
            <person name="Sakakibara K."/>
            <person name="Fujita T."/>
            <person name="Oishi K."/>
            <person name="Shin-I T."/>
            <person name="Kuroki Y."/>
            <person name="Toyoda A."/>
            <person name="Suzuki Y."/>
            <person name="Hashimoto A."/>
            <person name="Yamaguchi K."/>
            <person name="Sugano A."/>
            <person name="Kohara Y."/>
            <person name="Fujiyama A."/>
            <person name="Anterola A."/>
            <person name="Aoki S."/>
            <person name="Ashton N."/>
            <person name="Barbazuk W.B."/>
            <person name="Barker E."/>
            <person name="Bennetzen J."/>
            <person name="Bezanilla M."/>
            <person name="Blankenship R."/>
            <person name="Cho S.H."/>
            <person name="Dutcher S."/>
            <person name="Estelle M."/>
            <person name="Fawcett J.A."/>
            <person name="Gundlach H."/>
            <person name="Hanada K."/>
            <person name="Heyl A."/>
            <person name="Hicks K.A."/>
            <person name="Hugh J."/>
            <person name="Lohr M."/>
            <person name="Mayer K."/>
            <person name="Melkozernov A."/>
            <person name="Murata T."/>
            <person name="Nelson D."/>
            <person name="Pils B."/>
            <person name="Prigge M."/>
            <person name="Reiss B."/>
            <person name="Renner T."/>
            <person name="Rombauts S."/>
            <person name="Rushton P."/>
            <person name="Sanderfoot A."/>
            <person name="Schween G."/>
            <person name="Shiu S.-H."/>
            <person name="Stueber K."/>
            <person name="Theodoulou F.L."/>
            <person name="Tu H."/>
            <person name="Van de Peer Y."/>
            <person name="Verrier P.J."/>
            <person name="Waters E."/>
            <person name="Wood A."/>
            <person name="Yang L."/>
            <person name="Cove D."/>
            <person name="Cuming A."/>
            <person name="Hasebe M."/>
            <person name="Lucas S."/>
            <person name="Mishler D.B."/>
            <person name="Reski R."/>
            <person name="Grigoriev I."/>
            <person name="Quatrano R.S."/>
            <person name="Boore J.L."/>
        </authorList>
    </citation>
    <scope>NUCLEOTIDE SEQUENCE [LARGE SCALE GENOMIC DNA]</scope>
    <source>
        <strain evidence="4 5">cv. Gransden 2004</strain>
    </source>
</reference>
<evidence type="ECO:0000259" key="2">
    <source>
        <dbReference type="PROSITE" id="PS50011"/>
    </source>
</evidence>
<dbReference type="Gramene" id="Pp3c17_10060V3.2">
    <property type="protein sequence ID" value="Pp3c17_10060V3.2"/>
    <property type="gene ID" value="Pp3c17_10060"/>
</dbReference>
<organism evidence="3">
    <name type="scientific">Physcomitrium patens</name>
    <name type="common">Spreading-leaved earth moss</name>
    <name type="synonym">Physcomitrella patens</name>
    <dbReference type="NCBI Taxonomy" id="3218"/>
    <lineage>
        <taxon>Eukaryota</taxon>
        <taxon>Viridiplantae</taxon>
        <taxon>Streptophyta</taxon>
        <taxon>Embryophyta</taxon>
        <taxon>Bryophyta</taxon>
        <taxon>Bryophytina</taxon>
        <taxon>Bryopsida</taxon>
        <taxon>Funariidae</taxon>
        <taxon>Funariales</taxon>
        <taxon>Funariaceae</taxon>
        <taxon>Physcomitrium</taxon>
    </lineage>
</organism>
<feature type="compositionally biased region" description="Basic and acidic residues" evidence="1">
    <location>
        <begin position="63"/>
        <end position="75"/>
    </location>
</feature>
<accession>A0A2K1J3C9</accession>
<dbReference type="PANTHER" id="PTHR44329:SF260">
    <property type="entry name" value="PROTEIN KINASE DOMAIN-CONTAINING PROTEIN"/>
    <property type="match status" value="1"/>
</dbReference>
<dbReference type="SUPFAM" id="SSF56112">
    <property type="entry name" value="Protein kinase-like (PK-like)"/>
    <property type="match status" value="1"/>
</dbReference>
<gene>
    <name evidence="4" type="primary">LOC112294001</name>
    <name evidence="3" type="ORF">PHYPA_021880</name>
</gene>
<dbReference type="SMART" id="SM00220">
    <property type="entry name" value="S_TKc"/>
    <property type="match status" value="1"/>
</dbReference>
<keyword evidence="5" id="KW-1185">Reference proteome</keyword>
<dbReference type="GO" id="GO:0005524">
    <property type="term" value="F:ATP binding"/>
    <property type="evidence" value="ECO:0007669"/>
    <property type="project" value="InterPro"/>
</dbReference>
<name>A0A2K1J3C9_PHYPA</name>
<reference evidence="3 5" key="2">
    <citation type="journal article" date="2018" name="Plant J.">
        <title>The Physcomitrella patens chromosome-scale assembly reveals moss genome structure and evolution.</title>
        <authorList>
            <person name="Lang D."/>
            <person name="Ullrich K.K."/>
            <person name="Murat F."/>
            <person name="Fuchs J."/>
            <person name="Jenkins J."/>
            <person name="Haas F.B."/>
            <person name="Piednoel M."/>
            <person name="Gundlach H."/>
            <person name="Van Bel M."/>
            <person name="Meyberg R."/>
            <person name="Vives C."/>
            <person name="Morata J."/>
            <person name="Symeonidi A."/>
            <person name="Hiss M."/>
            <person name="Muchero W."/>
            <person name="Kamisugi Y."/>
            <person name="Saleh O."/>
            <person name="Blanc G."/>
            <person name="Decker E.L."/>
            <person name="van Gessel N."/>
            <person name="Grimwood J."/>
            <person name="Hayes R.D."/>
            <person name="Graham S.W."/>
            <person name="Gunter L.E."/>
            <person name="McDaniel S.F."/>
            <person name="Hoernstein S.N.W."/>
            <person name="Larsson A."/>
            <person name="Li F.W."/>
            <person name="Perroud P.F."/>
            <person name="Phillips J."/>
            <person name="Ranjan P."/>
            <person name="Rokshar D.S."/>
            <person name="Rothfels C.J."/>
            <person name="Schneider L."/>
            <person name="Shu S."/>
            <person name="Stevenson D.W."/>
            <person name="Thummler F."/>
            <person name="Tillich M."/>
            <person name="Villarreal Aguilar J.C."/>
            <person name="Widiez T."/>
            <person name="Wong G.K."/>
            <person name="Wymore A."/>
            <person name="Zhang Y."/>
            <person name="Zimmer A.D."/>
            <person name="Quatrano R.S."/>
            <person name="Mayer K.F.X."/>
            <person name="Goodstein D."/>
            <person name="Casacuberta J.M."/>
            <person name="Vandepoele K."/>
            <person name="Reski R."/>
            <person name="Cuming A.C."/>
            <person name="Tuskan G.A."/>
            <person name="Maumus F."/>
            <person name="Salse J."/>
            <person name="Schmutz J."/>
            <person name="Rensing S.A."/>
        </authorList>
    </citation>
    <scope>NUCLEOTIDE SEQUENCE [LARGE SCALE GENOMIC DNA]</scope>
    <source>
        <strain evidence="4 5">cv. Gransden 2004</strain>
    </source>
</reference>
<dbReference type="EnsemblPlants" id="Pp3c17_10060V3.2">
    <property type="protein sequence ID" value="Pp3c17_10060V3.2"/>
    <property type="gene ID" value="Pp3c17_10060"/>
</dbReference>
<dbReference type="AlphaFoldDB" id="A0A2K1J3C9"/>
<evidence type="ECO:0000256" key="1">
    <source>
        <dbReference type="SAM" id="MobiDB-lite"/>
    </source>
</evidence>
<dbReference type="EnsemblPlants" id="Pp3c17_10060V3.1">
    <property type="protein sequence ID" value="Pp3c17_10060V3.1"/>
    <property type="gene ID" value="Pp3c17_10060"/>
</dbReference>
<dbReference type="RefSeq" id="XP_024399825.1">
    <property type="nucleotide sequence ID" value="XM_024544057.2"/>
</dbReference>
<dbReference type="Proteomes" id="UP000006727">
    <property type="component" value="Chromosome 17"/>
</dbReference>
<dbReference type="PROSITE" id="PS50011">
    <property type="entry name" value="PROTEIN_KINASE_DOM"/>
    <property type="match status" value="1"/>
</dbReference>
<dbReference type="InterPro" id="IPR011009">
    <property type="entry name" value="Kinase-like_dom_sf"/>
</dbReference>
<dbReference type="GO" id="GO:0004672">
    <property type="term" value="F:protein kinase activity"/>
    <property type="evidence" value="ECO:0000318"/>
    <property type="project" value="GO_Central"/>
</dbReference>
<dbReference type="PROSITE" id="PS00108">
    <property type="entry name" value="PROTEIN_KINASE_ST"/>
    <property type="match status" value="1"/>
</dbReference>
<dbReference type="InterPro" id="IPR008271">
    <property type="entry name" value="Ser/Thr_kinase_AS"/>
</dbReference>
<feature type="domain" description="Protein kinase" evidence="2">
    <location>
        <begin position="326"/>
        <end position="620"/>
    </location>
</feature>
<evidence type="ECO:0000313" key="4">
    <source>
        <dbReference type="EnsemblPlants" id="Pp3c17_10060V3.1"/>
    </source>
</evidence>
<proteinExistence type="predicted"/>
<dbReference type="PaxDb" id="3218-PP1S105_226V6.1"/>
<evidence type="ECO:0000313" key="3">
    <source>
        <dbReference type="EMBL" id="PNR36030.1"/>
    </source>
</evidence>
<dbReference type="Gene3D" id="1.10.510.10">
    <property type="entry name" value="Transferase(Phosphotransferase) domain 1"/>
    <property type="match status" value="1"/>
</dbReference>
<dbReference type="KEGG" id="ppp:112294001"/>
<reference evidence="4" key="3">
    <citation type="submission" date="2020-12" db="UniProtKB">
        <authorList>
            <consortium name="EnsemblPlants"/>
        </authorList>
    </citation>
    <scope>IDENTIFICATION</scope>
</reference>
<dbReference type="OrthoDB" id="513688at2759"/>
<dbReference type="Gramene" id="Pp3c17_10060V3.1">
    <property type="protein sequence ID" value="Pp3c17_10060V3.1"/>
    <property type="gene ID" value="Pp3c17_10060"/>
</dbReference>
<dbReference type="GeneID" id="112294001"/>
<dbReference type="RefSeq" id="XP_024399827.1">
    <property type="nucleotide sequence ID" value="XM_024544059.2"/>
</dbReference>
<dbReference type="InterPro" id="IPR051681">
    <property type="entry name" value="Ser/Thr_Kinases-Pseudokinases"/>
</dbReference>
<dbReference type="InterPro" id="IPR000719">
    <property type="entry name" value="Prot_kinase_dom"/>
</dbReference>
<dbReference type="GO" id="GO:0005737">
    <property type="term" value="C:cytoplasm"/>
    <property type="evidence" value="ECO:0000318"/>
    <property type="project" value="GO_Central"/>
</dbReference>
<dbReference type="RefSeq" id="XP_024399829.1">
    <property type="nucleotide sequence ID" value="XM_024544061.2"/>
</dbReference>
<dbReference type="Pfam" id="PF00069">
    <property type="entry name" value="Pkinase"/>
    <property type="match status" value="1"/>
</dbReference>
<dbReference type="GO" id="GO:0007165">
    <property type="term" value="P:signal transduction"/>
    <property type="evidence" value="ECO:0000318"/>
    <property type="project" value="GO_Central"/>
</dbReference>
<dbReference type="RefSeq" id="XP_024399826.1">
    <property type="nucleotide sequence ID" value="XM_024544058.2"/>
</dbReference>